<feature type="transmembrane region" description="Helical" evidence="9">
    <location>
        <begin position="228"/>
        <end position="251"/>
    </location>
</feature>
<comment type="similarity">
    <text evidence="2">Belongs to the GSP F family.</text>
</comment>
<keyword evidence="7 9" id="KW-0472">Membrane</keyword>
<evidence type="ECO:0000313" key="11">
    <source>
        <dbReference type="EMBL" id="EDY17427.1"/>
    </source>
</evidence>
<evidence type="ECO:0000256" key="1">
    <source>
        <dbReference type="ARBA" id="ARBA00004429"/>
    </source>
</evidence>
<comment type="caution">
    <text evidence="11">The sequence shown here is derived from an EMBL/GenBank/DDBJ whole genome shotgun (WGS) entry which is preliminary data.</text>
</comment>
<evidence type="ECO:0000256" key="4">
    <source>
        <dbReference type="ARBA" id="ARBA00022519"/>
    </source>
</evidence>
<keyword evidence="12" id="KW-1185">Reference proteome</keyword>
<dbReference type="InterPro" id="IPR003004">
    <property type="entry name" value="GspF/PilC"/>
</dbReference>
<protein>
    <submittedName>
        <fullName evidence="11">Type II secretion system protein</fullName>
    </submittedName>
</protein>
<reference evidence="11 12" key="1">
    <citation type="journal article" date="2011" name="J. Bacteriol.">
        <title>Genome sequence of Chthoniobacter flavus Ellin428, an aerobic heterotrophic soil bacterium.</title>
        <authorList>
            <person name="Kant R."/>
            <person name="van Passel M.W."/>
            <person name="Palva A."/>
            <person name="Lucas S."/>
            <person name="Lapidus A."/>
            <person name="Glavina Del Rio T."/>
            <person name="Dalin E."/>
            <person name="Tice H."/>
            <person name="Bruce D."/>
            <person name="Goodwin L."/>
            <person name="Pitluck S."/>
            <person name="Larimer F.W."/>
            <person name="Land M.L."/>
            <person name="Hauser L."/>
            <person name="Sangwan P."/>
            <person name="de Vos W.M."/>
            <person name="Janssen P.H."/>
            <person name="Smidt H."/>
        </authorList>
    </citation>
    <scope>NUCLEOTIDE SEQUENCE [LARGE SCALE GENOMIC DNA]</scope>
    <source>
        <strain evidence="11 12">Ellin428</strain>
    </source>
</reference>
<sequence length="362" mass="38399">MPEFFYRARNFDGKVIDGSVTTTTRAAAIAMVEALGAVPISIKAEGAAAPASAKKAAATTTAPPPAKPAASPKAAPPGKPAAGSPANSAGKALPKTTWSPSALRGKDAAQQTPTLSSRDGLSFSHQHLFTEQLAHLLGAGLTLDESLNVLAQRLRQPRLRGLSSTLHRALIDGRSLSQALAEFPRIFTPLYVNLVSAGEASGALPKILMRLSEHLSALQDLRDKVRGALLYPAVLIVAGIGLVVAFMTVMVPKLTTFFHGTGQTLPGPTQMLISINYVIVHYWWAAPLAGALIFAGQRAFTQNPEGRLAWDALMWGLPLASRITRLPVLCAICPDAPGRCAKMGSRCCARWNCWRKSQAMRG</sequence>
<evidence type="ECO:0000256" key="6">
    <source>
        <dbReference type="ARBA" id="ARBA00022989"/>
    </source>
</evidence>
<dbReference type="InterPro" id="IPR042094">
    <property type="entry name" value="T2SS_GspF_sf"/>
</dbReference>
<keyword evidence="5 9" id="KW-0812">Transmembrane</keyword>
<feature type="compositionally biased region" description="Low complexity" evidence="8">
    <location>
        <begin position="80"/>
        <end position="92"/>
    </location>
</feature>
<comment type="subcellular location">
    <subcellularLocation>
        <location evidence="1">Cell inner membrane</location>
        <topology evidence="1">Multi-pass membrane protein</topology>
    </subcellularLocation>
</comment>
<dbReference type="Proteomes" id="UP000005824">
    <property type="component" value="Unassembled WGS sequence"/>
</dbReference>
<evidence type="ECO:0000256" key="5">
    <source>
        <dbReference type="ARBA" id="ARBA00022692"/>
    </source>
</evidence>
<feature type="transmembrane region" description="Helical" evidence="9">
    <location>
        <begin position="271"/>
        <end position="295"/>
    </location>
</feature>
<evidence type="ECO:0000256" key="9">
    <source>
        <dbReference type="SAM" id="Phobius"/>
    </source>
</evidence>
<dbReference type="AlphaFoldDB" id="B4D873"/>
<accession>B4D873</accession>
<dbReference type="eggNOG" id="COG1459">
    <property type="taxonomic scope" value="Bacteria"/>
</dbReference>
<evidence type="ECO:0000256" key="2">
    <source>
        <dbReference type="ARBA" id="ARBA00005745"/>
    </source>
</evidence>
<proteinExistence type="inferred from homology"/>
<dbReference type="InterPro" id="IPR018076">
    <property type="entry name" value="T2SS_GspF_dom"/>
</dbReference>
<feature type="domain" description="Type II secretion system protein GspF" evidence="10">
    <location>
        <begin position="129"/>
        <end position="252"/>
    </location>
</feature>
<dbReference type="RefSeq" id="WP_006982434.1">
    <property type="nucleotide sequence ID" value="NZ_ABVL01000020.1"/>
</dbReference>
<dbReference type="PANTHER" id="PTHR30012:SF0">
    <property type="entry name" value="TYPE II SECRETION SYSTEM PROTEIN F-RELATED"/>
    <property type="match status" value="1"/>
</dbReference>
<feature type="region of interest" description="Disordered" evidence="8">
    <location>
        <begin position="55"/>
        <end position="117"/>
    </location>
</feature>
<gene>
    <name evidence="11" type="ORF">CfE428DRAFT_5113</name>
</gene>
<dbReference type="Pfam" id="PF00482">
    <property type="entry name" value="T2SSF"/>
    <property type="match status" value="1"/>
</dbReference>
<dbReference type="EMBL" id="ABVL01000020">
    <property type="protein sequence ID" value="EDY17427.1"/>
    <property type="molecule type" value="Genomic_DNA"/>
</dbReference>
<dbReference type="PANTHER" id="PTHR30012">
    <property type="entry name" value="GENERAL SECRETION PATHWAY PROTEIN"/>
    <property type="match status" value="1"/>
</dbReference>
<name>B4D873_9BACT</name>
<dbReference type="STRING" id="497964.CfE428DRAFT_5113"/>
<evidence type="ECO:0000256" key="7">
    <source>
        <dbReference type="ARBA" id="ARBA00023136"/>
    </source>
</evidence>
<dbReference type="PRINTS" id="PR00812">
    <property type="entry name" value="BCTERIALGSPF"/>
</dbReference>
<evidence type="ECO:0000259" key="10">
    <source>
        <dbReference type="Pfam" id="PF00482"/>
    </source>
</evidence>
<keyword evidence="4" id="KW-0997">Cell inner membrane</keyword>
<dbReference type="InParanoid" id="B4D873"/>
<evidence type="ECO:0000256" key="8">
    <source>
        <dbReference type="SAM" id="MobiDB-lite"/>
    </source>
</evidence>
<evidence type="ECO:0000313" key="12">
    <source>
        <dbReference type="Proteomes" id="UP000005824"/>
    </source>
</evidence>
<dbReference type="GO" id="GO:0005886">
    <property type="term" value="C:plasma membrane"/>
    <property type="evidence" value="ECO:0007669"/>
    <property type="project" value="UniProtKB-SubCell"/>
</dbReference>
<keyword evidence="6 9" id="KW-1133">Transmembrane helix</keyword>
<keyword evidence="3" id="KW-1003">Cell membrane</keyword>
<evidence type="ECO:0000256" key="3">
    <source>
        <dbReference type="ARBA" id="ARBA00022475"/>
    </source>
</evidence>
<dbReference type="Gene3D" id="1.20.81.30">
    <property type="entry name" value="Type II secretion system (T2SS), domain F"/>
    <property type="match status" value="1"/>
</dbReference>
<dbReference type="FunFam" id="1.20.81.30:FF:000001">
    <property type="entry name" value="Type II secretion system protein F"/>
    <property type="match status" value="1"/>
</dbReference>
<organism evidence="11 12">
    <name type="scientific">Chthoniobacter flavus Ellin428</name>
    <dbReference type="NCBI Taxonomy" id="497964"/>
    <lineage>
        <taxon>Bacteria</taxon>
        <taxon>Pseudomonadati</taxon>
        <taxon>Verrucomicrobiota</taxon>
        <taxon>Spartobacteria</taxon>
        <taxon>Chthoniobacterales</taxon>
        <taxon>Chthoniobacteraceae</taxon>
        <taxon>Chthoniobacter</taxon>
    </lineage>
</organism>